<dbReference type="InterPro" id="IPR009078">
    <property type="entry name" value="Ferritin-like_SF"/>
</dbReference>
<gene>
    <name evidence="1" type="ORF">DN745_02710</name>
</gene>
<reference evidence="1 2" key="1">
    <citation type="submission" date="2018-06" db="EMBL/GenBank/DDBJ databases">
        <title>Lujinxingia sediminis gen. nov. sp. nov., a new facultative anaerobic member of the class Deltaproteobacteria, and proposal of Lujinxingaceae fam. nov.</title>
        <authorList>
            <person name="Guo L.-Y."/>
            <person name="Li C.-M."/>
            <person name="Wang S."/>
            <person name="Du Z.-J."/>
        </authorList>
    </citation>
    <scope>NUCLEOTIDE SEQUENCE [LARGE SCALE GENOMIC DNA]</scope>
    <source>
        <strain evidence="1 2">FA350</strain>
    </source>
</reference>
<sequence>MSHKASFAGGIFGEFHEELMGVAIDFSAFDPTPFDNELLVEARHTWLDRFQTEFRSTQIMTRFMTEVLGAGDPIDIYAGGVDLIGDEVRHAALCAGMCRALGIQPVFPNPVTLDDPPQFLAASMGERALHTAITMVAINETLSYGYITDLRERCEQPTVRAVLDATVEDEEGHQDFGWVYIEKSLKRFPESTLPSWRHLVGLTLKTHFDVMNPILADMSPEQKRLDAWPDHERIPLGLFSRQRQALVFDKTFREVAEPKLKRLELL</sequence>
<keyword evidence="2" id="KW-1185">Reference proteome</keyword>
<dbReference type="AlphaFoldDB" id="A0A2Z4FHW9"/>
<dbReference type="KEGG" id="bsed:DN745_02710"/>
<dbReference type="EMBL" id="CP030032">
    <property type="protein sequence ID" value="AWV88308.1"/>
    <property type="molecule type" value="Genomic_DNA"/>
</dbReference>
<accession>A0A2Z4FHW9</accession>
<dbReference type="Proteomes" id="UP000249799">
    <property type="component" value="Chromosome"/>
</dbReference>
<proteinExistence type="predicted"/>
<protein>
    <submittedName>
        <fullName evidence="1">Uncharacterized protein</fullName>
    </submittedName>
</protein>
<dbReference type="SUPFAM" id="SSF47240">
    <property type="entry name" value="Ferritin-like"/>
    <property type="match status" value="1"/>
</dbReference>
<dbReference type="OrthoDB" id="5523339at2"/>
<evidence type="ECO:0000313" key="1">
    <source>
        <dbReference type="EMBL" id="AWV88308.1"/>
    </source>
</evidence>
<dbReference type="RefSeq" id="WP_111331936.1">
    <property type="nucleotide sequence ID" value="NZ_CP030032.1"/>
</dbReference>
<dbReference type="CDD" id="cd00657">
    <property type="entry name" value="Ferritin_like"/>
    <property type="match status" value="1"/>
</dbReference>
<evidence type="ECO:0000313" key="2">
    <source>
        <dbReference type="Proteomes" id="UP000249799"/>
    </source>
</evidence>
<name>A0A2Z4FHW9_9DELT</name>
<organism evidence="1 2">
    <name type="scientific">Bradymonas sediminis</name>
    <dbReference type="NCBI Taxonomy" id="1548548"/>
    <lineage>
        <taxon>Bacteria</taxon>
        <taxon>Deltaproteobacteria</taxon>
        <taxon>Bradymonadales</taxon>
        <taxon>Bradymonadaceae</taxon>
        <taxon>Bradymonas</taxon>
    </lineage>
</organism>